<dbReference type="SUPFAM" id="SSF63411">
    <property type="entry name" value="LuxS/MPP-like metallohydrolase"/>
    <property type="match status" value="1"/>
</dbReference>
<protein>
    <submittedName>
        <fullName evidence="3">Uncharacterized protein</fullName>
    </submittedName>
</protein>
<name>A0A7R8WQY1_9CRUS</name>
<dbReference type="Pfam" id="PF00675">
    <property type="entry name" value="Peptidase_M16"/>
    <property type="match status" value="1"/>
</dbReference>
<feature type="domain" description="Peptidase M16 C-terminal" evidence="2">
    <location>
        <begin position="153"/>
        <end position="237"/>
    </location>
</feature>
<reference evidence="3" key="1">
    <citation type="submission" date="2020-11" db="EMBL/GenBank/DDBJ databases">
        <authorList>
            <person name="Tran Van P."/>
        </authorList>
    </citation>
    <scope>NUCLEOTIDE SEQUENCE</scope>
</reference>
<dbReference type="PANTHER" id="PTHR43016:SF13">
    <property type="entry name" value="PRESEQUENCE PROTEASE, MITOCHONDRIAL"/>
    <property type="match status" value="1"/>
</dbReference>
<dbReference type="Pfam" id="PF05193">
    <property type="entry name" value="Peptidase_M16_C"/>
    <property type="match status" value="1"/>
</dbReference>
<organism evidence="3">
    <name type="scientific">Cyprideis torosa</name>
    <dbReference type="NCBI Taxonomy" id="163714"/>
    <lineage>
        <taxon>Eukaryota</taxon>
        <taxon>Metazoa</taxon>
        <taxon>Ecdysozoa</taxon>
        <taxon>Arthropoda</taxon>
        <taxon>Crustacea</taxon>
        <taxon>Oligostraca</taxon>
        <taxon>Ostracoda</taxon>
        <taxon>Podocopa</taxon>
        <taxon>Podocopida</taxon>
        <taxon>Cytherocopina</taxon>
        <taxon>Cytheroidea</taxon>
        <taxon>Cytherideidae</taxon>
        <taxon>Cyprideis</taxon>
    </lineage>
</organism>
<dbReference type="FunFam" id="3.30.830.10:FF:000011">
    <property type="entry name" value="Presequence protease, mitochondrial"/>
    <property type="match status" value="1"/>
</dbReference>
<dbReference type="InterPro" id="IPR007863">
    <property type="entry name" value="Peptidase_M16_C"/>
</dbReference>
<evidence type="ECO:0000259" key="2">
    <source>
        <dbReference type="Pfam" id="PF05193"/>
    </source>
</evidence>
<feature type="non-terminal residue" evidence="3">
    <location>
        <position position="238"/>
    </location>
</feature>
<dbReference type="GO" id="GO:0005759">
    <property type="term" value="C:mitochondrial matrix"/>
    <property type="evidence" value="ECO:0007669"/>
    <property type="project" value="TreeGrafter"/>
</dbReference>
<dbReference type="AlphaFoldDB" id="A0A7R8WQY1"/>
<accession>A0A7R8WQY1</accession>
<dbReference type="OrthoDB" id="10250783at2759"/>
<dbReference type="GO" id="GO:0046872">
    <property type="term" value="F:metal ion binding"/>
    <property type="evidence" value="ECO:0007669"/>
    <property type="project" value="InterPro"/>
</dbReference>
<dbReference type="EMBL" id="OB673510">
    <property type="protein sequence ID" value="CAD7235576.1"/>
    <property type="molecule type" value="Genomic_DNA"/>
</dbReference>
<dbReference type="InterPro" id="IPR011249">
    <property type="entry name" value="Metalloenz_LuxS/M16"/>
</dbReference>
<dbReference type="Gene3D" id="3.30.830.10">
    <property type="entry name" value="Metalloenzyme, LuxS/M16 peptidase-like"/>
    <property type="match status" value="1"/>
</dbReference>
<feature type="domain" description="Peptidase M16 N-terminal" evidence="1">
    <location>
        <begin position="2"/>
        <end position="85"/>
    </location>
</feature>
<dbReference type="GO" id="GO:0004222">
    <property type="term" value="F:metalloendopeptidase activity"/>
    <property type="evidence" value="ECO:0007669"/>
    <property type="project" value="TreeGrafter"/>
</dbReference>
<dbReference type="GO" id="GO:0016485">
    <property type="term" value="P:protein processing"/>
    <property type="evidence" value="ECO:0007669"/>
    <property type="project" value="TreeGrafter"/>
</dbReference>
<proteinExistence type="predicted"/>
<sequence>MDSTGVAHILEHTVLCGSEMYPIHDPFFKMLNRSLATFMNAMTGADFTVYPFSTQNPTDFENLRSVYLDAVFRPRLRELDFKQEGWRLEHENPEDPSSPIVFKGVVFNEMKGVFADSQTLFAQKIHNALLPSHTYGHCSGGDPLHIPDLTWLALRQFHASHYHPSNARFYSYGDIPLETHLKAVQTQILDQYDRQSHSVSVACKPDTMAADPDKQSSVVKGYLMGPSQDPYTAFKLEI</sequence>
<dbReference type="InterPro" id="IPR011765">
    <property type="entry name" value="Pept_M16_N"/>
</dbReference>
<dbReference type="PANTHER" id="PTHR43016">
    <property type="entry name" value="PRESEQUENCE PROTEASE"/>
    <property type="match status" value="1"/>
</dbReference>
<gene>
    <name evidence="3" type="ORF">CTOB1V02_LOCUS13391</name>
</gene>
<evidence type="ECO:0000259" key="1">
    <source>
        <dbReference type="Pfam" id="PF00675"/>
    </source>
</evidence>
<evidence type="ECO:0000313" key="3">
    <source>
        <dbReference type="EMBL" id="CAD7235576.1"/>
    </source>
</evidence>